<keyword evidence="4" id="KW-0572">Peptidoglycan-anchor</keyword>
<reference evidence="9 10" key="1">
    <citation type="submission" date="2021-01" db="EMBL/GenBank/DDBJ databases">
        <title>Genome public.</title>
        <authorList>
            <person name="Liu C."/>
            <person name="Sun Q."/>
        </authorList>
    </citation>
    <scope>NUCLEOTIDE SEQUENCE [LARGE SCALE GENOMIC DNA]</scope>
    <source>
        <strain evidence="9 10">YIM B02515</strain>
    </source>
</reference>
<dbReference type="Gene3D" id="1.50.10.20">
    <property type="match status" value="1"/>
</dbReference>
<feature type="domain" description="Transcobalamin-like C-terminal" evidence="8">
    <location>
        <begin position="65"/>
        <end position="133"/>
    </location>
</feature>
<keyword evidence="6" id="KW-0812">Transmembrane</keyword>
<evidence type="ECO:0000256" key="1">
    <source>
        <dbReference type="ARBA" id="ARBA00022512"/>
    </source>
</evidence>
<comment type="caution">
    <text evidence="9">The sequence shown here is derived from an EMBL/GenBank/DDBJ whole genome shotgun (WGS) entry which is preliminary data.</text>
</comment>
<evidence type="ECO:0000313" key="10">
    <source>
        <dbReference type="Proteomes" id="UP000632377"/>
    </source>
</evidence>
<dbReference type="RefSeq" id="WP_202747870.1">
    <property type="nucleotide sequence ID" value="NZ_JAESWC010000002.1"/>
</dbReference>
<dbReference type="Gene3D" id="2.170.130.30">
    <property type="match status" value="1"/>
</dbReference>
<organism evidence="9 10">
    <name type="scientific">Clostridium rhizosphaerae</name>
    <dbReference type="NCBI Taxonomy" id="2803861"/>
    <lineage>
        <taxon>Bacteria</taxon>
        <taxon>Bacillati</taxon>
        <taxon>Bacillota</taxon>
        <taxon>Clostridia</taxon>
        <taxon>Eubacteriales</taxon>
        <taxon>Clostridiaceae</taxon>
        <taxon>Clostridium</taxon>
    </lineage>
</organism>
<keyword evidence="10" id="KW-1185">Reference proteome</keyword>
<accession>A0ABS1T7E0</accession>
<proteinExistence type="predicted"/>
<evidence type="ECO:0000256" key="5">
    <source>
        <dbReference type="SAM" id="MobiDB-lite"/>
    </source>
</evidence>
<feature type="domain" description="Gram-positive cocci surface proteins LPxTG" evidence="7">
    <location>
        <begin position="569"/>
        <end position="604"/>
    </location>
</feature>
<dbReference type="Proteomes" id="UP000632377">
    <property type="component" value="Unassembled WGS sequence"/>
</dbReference>
<keyword evidence="3" id="KW-0732">Signal</keyword>
<evidence type="ECO:0000256" key="3">
    <source>
        <dbReference type="ARBA" id="ARBA00022729"/>
    </source>
</evidence>
<dbReference type="InterPro" id="IPR027954">
    <property type="entry name" value="Transcobalamin-like_C"/>
</dbReference>
<evidence type="ECO:0000313" key="9">
    <source>
        <dbReference type="EMBL" id="MBL4935267.1"/>
    </source>
</evidence>
<sequence length="609" mass="65891">MKNSFKTKILSMMLVFSIILGQMVGVGSFKVKAAGNITVQVVVEDNKKVLTDDSVQLSSDDTKASKAMITALDKKGISDHSILGGFITSINGLTGGSTSYWMYAVKRNNNYVSIDLGIESFQLQDGDKLIVYYAGNNTLAADKISYSTNLSNSPLTITLQGSYWGGSIKPISNVEVVVYNNISNKTENVTVSENKVNIPSGLSEGKYTLKVSDFNNQSGTPNVVADSFDFTITSAPQTNTPSDNSNNTSSSPYDRDNTKVVKDVQTDLTNTSNYIKNKSAGDAWSIISMAKLGLKPDLTFINQSAADIKKNNGVADYTNTDLEKLIMVLTAAGYSPYSFMGYNLVSELYNRDIDSFLINDAIYGLMTYNYANITGNYTISKDKLIDLILKDKLAYKKDNTDITGWALSGNAINPDITGLAINALSPYYKDNASVKTAVDASVASLSKLQTESGYLADSYGYSSESLDVVILGLTSIGVNPEGDKFKKSKGDLVSAMLSFKGTDGQFKHSIDGKNDFIATEEALRALISLKEFKTKGIYNYYSSSIDSAKLPVFAMSGEEPSKATAVESENQKVLPQTGSSVDSNVLYTLGTIITLTGLFFILRTKPSIK</sequence>
<feature type="region of interest" description="Disordered" evidence="5">
    <location>
        <begin position="234"/>
        <end position="260"/>
    </location>
</feature>
<feature type="transmembrane region" description="Helical" evidence="6">
    <location>
        <begin position="585"/>
        <end position="602"/>
    </location>
</feature>
<gene>
    <name evidence="9" type="ORF">JK636_05795</name>
</gene>
<dbReference type="Pfam" id="PF00746">
    <property type="entry name" value="Gram_pos_anchor"/>
    <property type="match status" value="1"/>
</dbReference>
<feature type="compositionally biased region" description="Low complexity" evidence="5">
    <location>
        <begin position="236"/>
        <end position="252"/>
    </location>
</feature>
<evidence type="ECO:0000256" key="4">
    <source>
        <dbReference type="ARBA" id="ARBA00023088"/>
    </source>
</evidence>
<name>A0ABS1T7E0_9CLOT</name>
<keyword evidence="6" id="KW-0472">Membrane</keyword>
<evidence type="ECO:0000259" key="7">
    <source>
        <dbReference type="Pfam" id="PF00746"/>
    </source>
</evidence>
<keyword evidence="1" id="KW-0134">Cell wall</keyword>
<evidence type="ECO:0000259" key="8">
    <source>
        <dbReference type="Pfam" id="PF14478"/>
    </source>
</evidence>
<keyword evidence="2" id="KW-0964">Secreted</keyword>
<dbReference type="InterPro" id="IPR019931">
    <property type="entry name" value="LPXTG_anchor"/>
</dbReference>
<evidence type="ECO:0000256" key="2">
    <source>
        <dbReference type="ARBA" id="ARBA00022525"/>
    </source>
</evidence>
<dbReference type="EMBL" id="JAESWC010000002">
    <property type="protein sequence ID" value="MBL4935267.1"/>
    <property type="molecule type" value="Genomic_DNA"/>
</dbReference>
<dbReference type="Pfam" id="PF14478">
    <property type="entry name" value="DUF4430"/>
    <property type="match status" value="1"/>
</dbReference>
<evidence type="ECO:0000256" key="6">
    <source>
        <dbReference type="SAM" id="Phobius"/>
    </source>
</evidence>
<keyword evidence="6" id="KW-1133">Transmembrane helix</keyword>
<protein>
    <submittedName>
        <fullName evidence="9">DUF4430 domain-containing protein</fullName>
    </submittedName>
</protein>